<evidence type="ECO:0000313" key="2">
    <source>
        <dbReference type="Proteomes" id="UP000026915"/>
    </source>
</evidence>
<protein>
    <submittedName>
        <fullName evidence="1">Uncharacterized protein</fullName>
    </submittedName>
</protein>
<organism evidence="1 2">
    <name type="scientific">Theobroma cacao</name>
    <name type="common">Cacao</name>
    <name type="synonym">Cocoa</name>
    <dbReference type="NCBI Taxonomy" id="3641"/>
    <lineage>
        <taxon>Eukaryota</taxon>
        <taxon>Viridiplantae</taxon>
        <taxon>Streptophyta</taxon>
        <taxon>Embryophyta</taxon>
        <taxon>Tracheophyta</taxon>
        <taxon>Spermatophyta</taxon>
        <taxon>Magnoliopsida</taxon>
        <taxon>eudicotyledons</taxon>
        <taxon>Gunneridae</taxon>
        <taxon>Pentapetalae</taxon>
        <taxon>rosids</taxon>
        <taxon>malvids</taxon>
        <taxon>Malvales</taxon>
        <taxon>Malvaceae</taxon>
        <taxon>Byttnerioideae</taxon>
        <taxon>Theobroma</taxon>
    </lineage>
</organism>
<name>A0A061FW90_THECC</name>
<sequence>MLNLTSGLFPKLGSSSNGLQMAFGSLGFSMGIELSNVDVDLIPQSLNYFPLSFSRIEPLSVKVDFPSL</sequence>
<dbReference type="EMBL" id="CM001888">
    <property type="protein sequence ID" value="EOY19084.1"/>
    <property type="molecule type" value="Genomic_DNA"/>
</dbReference>
<gene>
    <name evidence="1" type="ORF">TCM_043769</name>
</gene>
<accession>A0A061FW90</accession>
<evidence type="ECO:0000313" key="1">
    <source>
        <dbReference type="EMBL" id="EOY19084.1"/>
    </source>
</evidence>
<dbReference type="AlphaFoldDB" id="A0A061FW90"/>
<keyword evidence="2" id="KW-1185">Reference proteome</keyword>
<dbReference type="HOGENOM" id="CLU_2799100_0_0_1"/>
<proteinExistence type="predicted"/>
<reference evidence="1 2" key="1">
    <citation type="journal article" date="2013" name="Genome Biol.">
        <title>The genome sequence of the most widely cultivated cacao type and its use to identify candidate genes regulating pod color.</title>
        <authorList>
            <person name="Motamayor J.C."/>
            <person name="Mockaitis K."/>
            <person name="Schmutz J."/>
            <person name="Haiminen N."/>
            <person name="Iii D.L."/>
            <person name="Cornejo O."/>
            <person name="Findley S.D."/>
            <person name="Zheng P."/>
            <person name="Utro F."/>
            <person name="Royaert S."/>
            <person name="Saski C."/>
            <person name="Jenkins J."/>
            <person name="Podicheti R."/>
            <person name="Zhao M."/>
            <person name="Scheffler B.E."/>
            <person name="Stack J.C."/>
            <person name="Feltus F.A."/>
            <person name="Mustiga G.M."/>
            <person name="Amores F."/>
            <person name="Phillips W."/>
            <person name="Marelli J.P."/>
            <person name="May G.D."/>
            <person name="Shapiro H."/>
            <person name="Ma J."/>
            <person name="Bustamante C.D."/>
            <person name="Schnell R.J."/>
            <person name="Main D."/>
            <person name="Gilbert D."/>
            <person name="Parida L."/>
            <person name="Kuhn D.N."/>
        </authorList>
    </citation>
    <scope>NUCLEOTIDE SEQUENCE [LARGE SCALE GENOMIC DNA]</scope>
    <source>
        <strain evidence="2">cv. Matina 1-6</strain>
    </source>
</reference>
<dbReference type="InParanoid" id="A0A061FW90"/>
<dbReference type="Gramene" id="EOY19084">
    <property type="protein sequence ID" value="EOY19084"/>
    <property type="gene ID" value="TCM_043769"/>
</dbReference>
<dbReference type="Proteomes" id="UP000026915">
    <property type="component" value="Chromosome 10"/>
</dbReference>